<evidence type="ECO:0000256" key="4">
    <source>
        <dbReference type="ARBA" id="ARBA00023163"/>
    </source>
</evidence>
<dbReference type="RefSeq" id="WP_379910722.1">
    <property type="nucleotide sequence ID" value="NZ_JBHSWE010000001.1"/>
</dbReference>
<keyword evidence="4" id="KW-0804">Transcription</keyword>
<reference evidence="7" key="1">
    <citation type="journal article" date="2019" name="Int. J. Syst. Evol. Microbiol.">
        <title>The Global Catalogue of Microorganisms (GCM) 10K type strain sequencing project: providing services to taxonomists for standard genome sequencing and annotation.</title>
        <authorList>
            <consortium name="The Broad Institute Genomics Platform"/>
            <consortium name="The Broad Institute Genome Sequencing Center for Infectious Disease"/>
            <person name="Wu L."/>
            <person name="Ma J."/>
        </authorList>
    </citation>
    <scope>NUCLEOTIDE SEQUENCE [LARGE SCALE GENOMIC DNA]</scope>
    <source>
        <strain evidence="7">NBRC 111756</strain>
    </source>
</reference>
<evidence type="ECO:0000256" key="2">
    <source>
        <dbReference type="ARBA" id="ARBA00023125"/>
    </source>
</evidence>
<dbReference type="InterPro" id="IPR003313">
    <property type="entry name" value="AraC-bd"/>
</dbReference>
<evidence type="ECO:0000259" key="5">
    <source>
        <dbReference type="PROSITE" id="PS01124"/>
    </source>
</evidence>
<keyword evidence="2" id="KW-0238">DNA-binding</keyword>
<dbReference type="SUPFAM" id="SSF51215">
    <property type="entry name" value="Regulatory protein AraC"/>
    <property type="match status" value="1"/>
</dbReference>
<dbReference type="CDD" id="cd06986">
    <property type="entry name" value="cupin_MmsR-like_N"/>
    <property type="match status" value="1"/>
</dbReference>
<dbReference type="InterPro" id="IPR050204">
    <property type="entry name" value="AraC_XylS_family_regulators"/>
</dbReference>
<dbReference type="Gene3D" id="2.60.120.10">
    <property type="entry name" value="Jelly Rolls"/>
    <property type="match status" value="1"/>
</dbReference>
<dbReference type="SUPFAM" id="SSF46689">
    <property type="entry name" value="Homeodomain-like"/>
    <property type="match status" value="2"/>
</dbReference>
<sequence length="299" mass="34325">MSQPSSWPLSVDSIRFVIPRRIVEALARHPLSEQLYPLGIGYYQHARGHRMQRDRHDDYLLIYCIEGRGRIETDGRNRRIRPGDLVLLPRGHSHRYETDAREPWTIYWVHFDGPRADDFIAALEPDPQSPLIPLGIHSRLVADFEALIDARQASHNLAAFVHCANQLRQLLTHIALLRPIAKRQADDSLDLEKVHSLMQARLHEQLDVGTLAAAVSLSKYHFIKKYKALTGTTPINHFIHLKIERACHLLDVTTKGVNEVAWAVGYEDAYYFSRIFKKSMGISPTQYRRIRLGEIGYKG</sequence>
<dbReference type="Pfam" id="PF12833">
    <property type="entry name" value="HTH_18"/>
    <property type="match status" value="1"/>
</dbReference>
<organism evidence="6 7">
    <name type="scientific">Marinobacterium aestuariivivens</name>
    <dbReference type="NCBI Taxonomy" id="1698799"/>
    <lineage>
        <taxon>Bacteria</taxon>
        <taxon>Pseudomonadati</taxon>
        <taxon>Pseudomonadota</taxon>
        <taxon>Gammaproteobacteria</taxon>
        <taxon>Oceanospirillales</taxon>
        <taxon>Oceanospirillaceae</taxon>
        <taxon>Marinobacterium</taxon>
    </lineage>
</organism>
<dbReference type="PROSITE" id="PS00041">
    <property type="entry name" value="HTH_ARAC_FAMILY_1"/>
    <property type="match status" value="1"/>
</dbReference>
<evidence type="ECO:0000313" key="6">
    <source>
        <dbReference type="EMBL" id="MFC6672275.1"/>
    </source>
</evidence>
<name>A0ABW2A439_9GAMM</name>
<dbReference type="InterPro" id="IPR018062">
    <property type="entry name" value="HTH_AraC-typ_CS"/>
</dbReference>
<protein>
    <submittedName>
        <fullName evidence="6">AraC family ligand binding domain-containing protein</fullName>
    </submittedName>
</protein>
<dbReference type="Gene3D" id="1.10.10.60">
    <property type="entry name" value="Homeodomain-like"/>
    <property type="match status" value="2"/>
</dbReference>
<evidence type="ECO:0000313" key="7">
    <source>
        <dbReference type="Proteomes" id="UP001596422"/>
    </source>
</evidence>
<dbReference type="InterPro" id="IPR020449">
    <property type="entry name" value="Tscrpt_reg_AraC-type_HTH"/>
</dbReference>
<feature type="domain" description="HTH araC/xylS-type" evidence="5">
    <location>
        <begin position="192"/>
        <end position="290"/>
    </location>
</feature>
<dbReference type="PANTHER" id="PTHR46796">
    <property type="entry name" value="HTH-TYPE TRANSCRIPTIONAL ACTIVATOR RHAS-RELATED"/>
    <property type="match status" value="1"/>
</dbReference>
<evidence type="ECO:0000256" key="3">
    <source>
        <dbReference type="ARBA" id="ARBA00023159"/>
    </source>
</evidence>
<evidence type="ECO:0000256" key="1">
    <source>
        <dbReference type="ARBA" id="ARBA00023015"/>
    </source>
</evidence>
<dbReference type="InterPro" id="IPR018060">
    <property type="entry name" value="HTH_AraC"/>
</dbReference>
<accession>A0ABW2A439</accession>
<dbReference type="PRINTS" id="PR00032">
    <property type="entry name" value="HTHARAC"/>
</dbReference>
<comment type="caution">
    <text evidence="6">The sequence shown here is derived from an EMBL/GenBank/DDBJ whole genome shotgun (WGS) entry which is preliminary data.</text>
</comment>
<gene>
    <name evidence="6" type="ORF">ACFQDL_21030</name>
</gene>
<keyword evidence="1" id="KW-0805">Transcription regulation</keyword>
<dbReference type="InterPro" id="IPR037923">
    <property type="entry name" value="HTH-like"/>
</dbReference>
<dbReference type="PROSITE" id="PS01124">
    <property type="entry name" value="HTH_ARAC_FAMILY_2"/>
    <property type="match status" value="1"/>
</dbReference>
<dbReference type="SMART" id="SM00342">
    <property type="entry name" value="HTH_ARAC"/>
    <property type="match status" value="1"/>
</dbReference>
<dbReference type="EMBL" id="JBHSWE010000001">
    <property type="protein sequence ID" value="MFC6672275.1"/>
    <property type="molecule type" value="Genomic_DNA"/>
</dbReference>
<proteinExistence type="predicted"/>
<dbReference type="InterPro" id="IPR009057">
    <property type="entry name" value="Homeodomain-like_sf"/>
</dbReference>
<keyword evidence="3" id="KW-0010">Activator</keyword>
<keyword evidence="7" id="KW-1185">Reference proteome</keyword>
<dbReference type="InterPro" id="IPR014710">
    <property type="entry name" value="RmlC-like_jellyroll"/>
</dbReference>
<dbReference type="Pfam" id="PF02311">
    <property type="entry name" value="AraC_binding"/>
    <property type="match status" value="1"/>
</dbReference>
<dbReference type="Proteomes" id="UP001596422">
    <property type="component" value="Unassembled WGS sequence"/>
</dbReference>